<dbReference type="SUPFAM" id="SSF143100">
    <property type="entry name" value="TTHA1013/TTHA0281-like"/>
    <property type="match status" value="1"/>
</dbReference>
<name>A0A0X8XVG6_9CORY</name>
<evidence type="ECO:0000313" key="2">
    <source>
        <dbReference type="Proteomes" id="UP000182498"/>
    </source>
</evidence>
<evidence type="ECO:0000313" key="1">
    <source>
        <dbReference type="EMBL" id="CUU67524.1"/>
    </source>
</evidence>
<dbReference type="Proteomes" id="UP000182498">
    <property type="component" value="Unassembled WGS sequence"/>
</dbReference>
<dbReference type="EMBL" id="FAUH01000030">
    <property type="protein sequence ID" value="CUU67524.1"/>
    <property type="molecule type" value="Genomic_DNA"/>
</dbReference>
<gene>
    <name evidence="1" type="ORF">CVAR292_02887</name>
</gene>
<accession>A0A0X8XVG6</accession>
<proteinExistence type="predicted"/>
<dbReference type="AlphaFoldDB" id="A0A0X8XVG6"/>
<reference evidence="2" key="1">
    <citation type="submission" date="2015-11" db="EMBL/GenBank/DDBJ databases">
        <authorList>
            <person name="Dugat-Bony E."/>
        </authorList>
    </citation>
    <scope>NUCLEOTIDE SEQUENCE [LARGE SCALE GENOMIC DNA]</scope>
    <source>
        <strain evidence="2">Mu292</strain>
    </source>
</reference>
<sequence>MTRVCTVLVRQADGDRGRDGEMMTAGEGTTLWTASVAELPDCTVTGESFEELEAAMRDRLLGLGRGRHGDGTLAQGNLDIELQWSVDDTDTIGDADIQAIQWLAD</sequence>
<organism evidence="1 2">
    <name type="scientific">Corynebacterium variabile</name>
    <dbReference type="NCBI Taxonomy" id="1727"/>
    <lineage>
        <taxon>Bacteria</taxon>
        <taxon>Bacillati</taxon>
        <taxon>Actinomycetota</taxon>
        <taxon>Actinomycetes</taxon>
        <taxon>Mycobacteriales</taxon>
        <taxon>Corynebacteriaceae</taxon>
        <taxon>Corynebacterium</taxon>
    </lineage>
</organism>
<dbReference type="InterPro" id="IPR035069">
    <property type="entry name" value="TTHA1013/TTHA0281-like"/>
</dbReference>
<keyword evidence="2" id="KW-1185">Reference proteome</keyword>
<protein>
    <submittedName>
        <fullName evidence="1">Uncharacterized protein</fullName>
    </submittedName>
</protein>